<dbReference type="InterPro" id="IPR050202">
    <property type="entry name" value="Cyt/Deoxycyt_deaminase"/>
</dbReference>
<sequence length="135" mass="15361">MIDKQIVFEELLKLKNNSYSPYSNFKVACLINLKNGKVVKGVNVENASYPAGICGERTALSQVYTLGYKKEDIEFLSLYTDSEDMGSPCGVCRQVISELVDWETPIFIYSKKGFQIEMNIKELLPYAFEPKQLIK</sequence>
<feature type="active site" description="Proton donor" evidence="12">
    <location>
        <position position="56"/>
    </location>
</feature>
<dbReference type="GO" id="GO:0008270">
    <property type="term" value="F:zinc ion binding"/>
    <property type="evidence" value="ECO:0007669"/>
    <property type="project" value="UniProtKB-UniRule"/>
</dbReference>
<accession>A0A249SMR5</accession>
<evidence type="ECO:0000256" key="1">
    <source>
        <dbReference type="ARBA" id="ARBA00001947"/>
    </source>
</evidence>
<dbReference type="EC" id="3.5.4.5" evidence="4 15"/>
<feature type="binding site" evidence="14">
    <location>
        <position position="89"/>
    </location>
    <ligand>
        <name>Zn(2+)</name>
        <dbReference type="ChEBI" id="CHEBI:29105"/>
        <note>catalytic</note>
    </ligand>
</feature>
<dbReference type="InterPro" id="IPR002125">
    <property type="entry name" value="CMP_dCMP_dom"/>
</dbReference>
<dbReference type="EMBL" id="CP023173">
    <property type="protein sequence ID" value="ASZ08903.1"/>
    <property type="molecule type" value="Genomic_DNA"/>
</dbReference>
<comment type="similarity">
    <text evidence="3 15">Belongs to the cytidine and deoxycytidylate deaminase family.</text>
</comment>
<evidence type="ECO:0000256" key="13">
    <source>
        <dbReference type="PIRSR" id="PIRSR606262-2"/>
    </source>
</evidence>
<feature type="binding site" evidence="14">
    <location>
        <position position="54"/>
    </location>
    <ligand>
        <name>Zn(2+)</name>
        <dbReference type="ChEBI" id="CHEBI:29105"/>
        <note>catalytic</note>
    </ligand>
</feature>
<evidence type="ECO:0000256" key="15">
    <source>
        <dbReference type="RuleBase" id="RU364006"/>
    </source>
</evidence>
<dbReference type="NCBIfam" id="NF004064">
    <property type="entry name" value="PRK05578.1"/>
    <property type="match status" value="1"/>
</dbReference>
<organism evidence="17 18">
    <name type="scientific">Mesoplasma chauliocola</name>
    <dbReference type="NCBI Taxonomy" id="216427"/>
    <lineage>
        <taxon>Bacteria</taxon>
        <taxon>Bacillati</taxon>
        <taxon>Mycoplasmatota</taxon>
        <taxon>Mollicutes</taxon>
        <taxon>Entomoplasmatales</taxon>
        <taxon>Entomoplasmataceae</taxon>
        <taxon>Mesoplasma</taxon>
    </lineage>
</organism>
<evidence type="ECO:0000256" key="9">
    <source>
        <dbReference type="ARBA" id="ARBA00032005"/>
    </source>
</evidence>
<evidence type="ECO:0000256" key="7">
    <source>
        <dbReference type="ARBA" id="ARBA00022801"/>
    </source>
</evidence>
<dbReference type="GO" id="GO:0055086">
    <property type="term" value="P:nucleobase-containing small molecule metabolic process"/>
    <property type="evidence" value="ECO:0007669"/>
    <property type="project" value="UniProtKB-ARBA"/>
</dbReference>
<gene>
    <name evidence="17" type="primary">cdd</name>
    <name evidence="17" type="ORF">CK556_00790</name>
</gene>
<dbReference type="Pfam" id="PF00383">
    <property type="entry name" value="dCMP_cyt_deam_1"/>
    <property type="match status" value="1"/>
</dbReference>
<keyword evidence="6 14" id="KW-0479">Metal-binding</keyword>
<comment type="catalytic activity">
    <reaction evidence="11 15">
        <text>cytidine + H2O + H(+) = uridine + NH4(+)</text>
        <dbReference type="Rhea" id="RHEA:16069"/>
        <dbReference type="ChEBI" id="CHEBI:15377"/>
        <dbReference type="ChEBI" id="CHEBI:15378"/>
        <dbReference type="ChEBI" id="CHEBI:16704"/>
        <dbReference type="ChEBI" id="CHEBI:17562"/>
        <dbReference type="ChEBI" id="CHEBI:28938"/>
        <dbReference type="EC" id="3.5.4.5"/>
    </reaction>
</comment>
<evidence type="ECO:0000256" key="14">
    <source>
        <dbReference type="PIRSR" id="PIRSR606262-3"/>
    </source>
</evidence>
<dbReference type="GO" id="GO:0042802">
    <property type="term" value="F:identical protein binding"/>
    <property type="evidence" value="ECO:0007669"/>
    <property type="project" value="UniProtKB-ARBA"/>
</dbReference>
<evidence type="ECO:0000256" key="4">
    <source>
        <dbReference type="ARBA" id="ARBA00012783"/>
    </source>
</evidence>
<keyword evidence="18" id="KW-1185">Reference proteome</keyword>
<feature type="binding site" evidence="13">
    <location>
        <begin position="43"/>
        <end position="49"/>
    </location>
    <ligand>
        <name>substrate</name>
    </ligand>
</feature>
<evidence type="ECO:0000256" key="6">
    <source>
        <dbReference type="ARBA" id="ARBA00022723"/>
    </source>
</evidence>
<dbReference type="InterPro" id="IPR016192">
    <property type="entry name" value="APOBEC/CMP_deaminase_Zn-bd"/>
</dbReference>
<feature type="binding site" evidence="14">
    <location>
        <position position="92"/>
    </location>
    <ligand>
        <name>Zn(2+)</name>
        <dbReference type="ChEBI" id="CHEBI:29105"/>
        <note>catalytic</note>
    </ligand>
</feature>
<evidence type="ECO:0000313" key="18">
    <source>
        <dbReference type="Proteomes" id="UP000232229"/>
    </source>
</evidence>
<dbReference type="CDD" id="cd01283">
    <property type="entry name" value="cytidine_deaminase"/>
    <property type="match status" value="1"/>
</dbReference>
<name>A0A249SMR5_9MOLU</name>
<dbReference type="NCBIfam" id="TIGR01354">
    <property type="entry name" value="cyt_deam_tetra"/>
    <property type="match status" value="1"/>
</dbReference>
<dbReference type="GO" id="GO:0072527">
    <property type="term" value="P:pyrimidine-containing compound metabolic process"/>
    <property type="evidence" value="ECO:0007669"/>
    <property type="project" value="UniProtKB-ARBA"/>
</dbReference>
<dbReference type="GO" id="GO:0004126">
    <property type="term" value="F:cytidine deaminase activity"/>
    <property type="evidence" value="ECO:0007669"/>
    <property type="project" value="UniProtKB-UniRule"/>
</dbReference>
<comment type="function">
    <text evidence="2 15">This enzyme scavenges exogenous and endogenous cytidine and 2'-deoxycytidine for UMP synthesis.</text>
</comment>
<keyword evidence="8 14" id="KW-0862">Zinc</keyword>
<evidence type="ECO:0000256" key="3">
    <source>
        <dbReference type="ARBA" id="ARBA00006576"/>
    </source>
</evidence>
<feature type="domain" description="CMP/dCMP-type deaminase" evidence="16">
    <location>
        <begin position="2"/>
        <end position="131"/>
    </location>
</feature>
<evidence type="ECO:0000256" key="5">
    <source>
        <dbReference type="ARBA" id="ARBA00018266"/>
    </source>
</evidence>
<dbReference type="STRING" id="1336232.GCA_000518825_00484"/>
<evidence type="ECO:0000256" key="8">
    <source>
        <dbReference type="ARBA" id="ARBA00022833"/>
    </source>
</evidence>
<dbReference type="Gene3D" id="3.40.140.10">
    <property type="entry name" value="Cytidine Deaminase, domain 2"/>
    <property type="match status" value="1"/>
</dbReference>
<comment type="catalytic activity">
    <reaction evidence="10 15">
        <text>2'-deoxycytidine + H2O + H(+) = 2'-deoxyuridine + NH4(+)</text>
        <dbReference type="Rhea" id="RHEA:13433"/>
        <dbReference type="ChEBI" id="CHEBI:15377"/>
        <dbReference type="ChEBI" id="CHEBI:15378"/>
        <dbReference type="ChEBI" id="CHEBI:15698"/>
        <dbReference type="ChEBI" id="CHEBI:16450"/>
        <dbReference type="ChEBI" id="CHEBI:28938"/>
        <dbReference type="EC" id="3.5.4.5"/>
    </reaction>
</comment>
<evidence type="ECO:0000256" key="12">
    <source>
        <dbReference type="PIRSR" id="PIRSR606262-1"/>
    </source>
</evidence>
<dbReference type="KEGG" id="mchc:CK556_00790"/>
<dbReference type="SUPFAM" id="SSF53927">
    <property type="entry name" value="Cytidine deaminase-like"/>
    <property type="match status" value="1"/>
</dbReference>
<proteinExistence type="inferred from homology"/>
<evidence type="ECO:0000313" key="17">
    <source>
        <dbReference type="EMBL" id="ASZ08903.1"/>
    </source>
</evidence>
<dbReference type="InterPro" id="IPR006262">
    <property type="entry name" value="Cyt_deam_tetra"/>
</dbReference>
<dbReference type="AlphaFoldDB" id="A0A249SMR5"/>
<dbReference type="PANTHER" id="PTHR11644:SF2">
    <property type="entry name" value="CYTIDINE DEAMINASE"/>
    <property type="match status" value="1"/>
</dbReference>
<evidence type="ECO:0000256" key="10">
    <source>
        <dbReference type="ARBA" id="ARBA00049252"/>
    </source>
</evidence>
<dbReference type="PROSITE" id="PS00903">
    <property type="entry name" value="CYT_DCMP_DEAMINASES_1"/>
    <property type="match status" value="1"/>
</dbReference>
<protein>
    <recommendedName>
        <fullName evidence="5 15">Cytidine deaminase</fullName>
        <ecNumber evidence="4 15">3.5.4.5</ecNumber>
    </recommendedName>
    <alternativeName>
        <fullName evidence="9 15">Cytidine aminohydrolase</fullName>
    </alternativeName>
</protein>
<dbReference type="InterPro" id="IPR016193">
    <property type="entry name" value="Cytidine_deaminase-like"/>
</dbReference>
<dbReference type="GO" id="GO:0005829">
    <property type="term" value="C:cytosol"/>
    <property type="evidence" value="ECO:0007669"/>
    <property type="project" value="TreeGrafter"/>
</dbReference>
<evidence type="ECO:0000259" key="16">
    <source>
        <dbReference type="PROSITE" id="PS51747"/>
    </source>
</evidence>
<dbReference type="PANTHER" id="PTHR11644">
    <property type="entry name" value="CYTIDINE DEAMINASE"/>
    <property type="match status" value="1"/>
</dbReference>
<comment type="cofactor">
    <cofactor evidence="1 14 15">
        <name>Zn(2+)</name>
        <dbReference type="ChEBI" id="CHEBI:29105"/>
    </cofactor>
</comment>
<reference evidence="17 18" key="1">
    <citation type="submission" date="2017-08" db="EMBL/GenBank/DDBJ databases">
        <title>Complete Genome Sequence of Mesoplasma chauliocola.</title>
        <authorList>
            <person name="Knight T.F.Jr."/>
            <person name="Citino T."/>
        </authorList>
    </citation>
    <scope>NUCLEOTIDE SEQUENCE [LARGE SCALE GENOMIC DNA]</scope>
    <source>
        <strain evidence="17 18">CHPA-2</strain>
    </source>
</reference>
<evidence type="ECO:0000256" key="11">
    <source>
        <dbReference type="ARBA" id="ARBA00049558"/>
    </source>
</evidence>
<dbReference type="PROSITE" id="PS51747">
    <property type="entry name" value="CYT_DCMP_DEAMINASES_2"/>
    <property type="match status" value="1"/>
</dbReference>
<evidence type="ECO:0000256" key="2">
    <source>
        <dbReference type="ARBA" id="ARBA00003949"/>
    </source>
</evidence>
<keyword evidence="7 15" id="KW-0378">Hydrolase</keyword>
<dbReference type="Proteomes" id="UP000232229">
    <property type="component" value="Chromosome"/>
</dbReference>